<keyword evidence="2" id="KW-0472">Membrane</keyword>
<evidence type="ECO:0000313" key="4">
    <source>
        <dbReference type="Proteomes" id="UP001162640"/>
    </source>
</evidence>
<dbReference type="EMBL" id="BLQM01000219">
    <property type="protein sequence ID" value="GMH76341.1"/>
    <property type="molecule type" value="Genomic_DNA"/>
</dbReference>
<proteinExistence type="predicted"/>
<protein>
    <submittedName>
        <fullName evidence="3">Uncharacterized protein</fullName>
    </submittedName>
</protein>
<sequence>MGKKRNNTPKTTKKSDPPQTPPPSGKQPSGIPPTQSSVAPLPGLVEDNLFFLIIYASAVRMFTKHSTKDITSPAFFEESRKETSDALIKIVVLAAITLIVLGSKLRKRLGYYNKHVQAGFGRTLMSYISYIPLLAVLFSFVFVFGLTLFSNHEAVQTSRTVFKTNMLDIKECKEIIKMASRAKMNWTTDRHPAVPTVDMNVEEAFQDKDKAKLTKIFDERLSPFIEKTLGITRNSVRADDMFIVKYSAIEKGGYDLSPPVGNAFLHRSRILHEGIPISKGERYILVLFMHIDQFDFETKQSYGLHPFSTWLNIGYMESWFNERYQGLKTELIDVQGQSLSHKYLRTIFYTLMYSTRLFSDFVGTVTPGGKFIEILDSDKTGEQGANWLHGQHMRLNEFGERVRADQTCDAEGAKLTNRGAEDIFK</sequence>
<accession>A0A9W7ANQ9</accession>
<evidence type="ECO:0000256" key="2">
    <source>
        <dbReference type="SAM" id="Phobius"/>
    </source>
</evidence>
<feature type="transmembrane region" description="Helical" evidence="2">
    <location>
        <begin position="124"/>
        <end position="149"/>
    </location>
</feature>
<gene>
    <name evidence="3" type="ORF">TL16_g07045</name>
</gene>
<evidence type="ECO:0000313" key="3">
    <source>
        <dbReference type="EMBL" id="GMH76341.1"/>
    </source>
</evidence>
<name>A0A9W7ANQ9_9STRA</name>
<dbReference type="AlphaFoldDB" id="A0A9W7ANQ9"/>
<reference evidence="4" key="1">
    <citation type="journal article" date="2023" name="Commun. Biol.">
        <title>Genome analysis of Parmales, the sister group of diatoms, reveals the evolutionary specialization of diatoms from phago-mixotrophs to photoautotrophs.</title>
        <authorList>
            <person name="Ban H."/>
            <person name="Sato S."/>
            <person name="Yoshikawa S."/>
            <person name="Yamada K."/>
            <person name="Nakamura Y."/>
            <person name="Ichinomiya M."/>
            <person name="Sato N."/>
            <person name="Blanc-Mathieu R."/>
            <person name="Endo H."/>
            <person name="Kuwata A."/>
            <person name="Ogata H."/>
        </authorList>
    </citation>
    <scope>NUCLEOTIDE SEQUENCE [LARGE SCALE GENOMIC DNA]</scope>
</reference>
<keyword evidence="2" id="KW-1133">Transmembrane helix</keyword>
<comment type="caution">
    <text evidence="3">The sequence shown here is derived from an EMBL/GenBank/DDBJ whole genome shotgun (WGS) entry which is preliminary data.</text>
</comment>
<dbReference type="Proteomes" id="UP001162640">
    <property type="component" value="Unassembled WGS sequence"/>
</dbReference>
<evidence type="ECO:0000256" key="1">
    <source>
        <dbReference type="SAM" id="MobiDB-lite"/>
    </source>
</evidence>
<organism evidence="3 4">
    <name type="scientific">Triparma laevis f. inornata</name>
    <dbReference type="NCBI Taxonomy" id="1714386"/>
    <lineage>
        <taxon>Eukaryota</taxon>
        <taxon>Sar</taxon>
        <taxon>Stramenopiles</taxon>
        <taxon>Ochrophyta</taxon>
        <taxon>Bolidophyceae</taxon>
        <taxon>Parmales</taxon>
        <taxon>Triparmaceae</taxon>
        <taxon>Triparma</taxon>
    </lineage>
</organism>
<feature type="transmembrane region" description="Helical" evidence="2">
    <location>
        <begin position="86"/>
        <end position="103"/>
    </location>
</feature>
<keyword evidence="2" id="KW-0812">Transmembrane</keyword>
<feature type="region of interest" description="Disordered" evidence="1">
    <location>
        <begin position="1"/>
        <end position="37"/>
    </location>
</feature>